<sequence>MKQTTLVLGSAERGISQLDLASVDQVLEFFLSDTITYLEQQINPEVSTYRWSVGDPTAFELLLVASLVIDATYIEIRGRLDENVDSVADELAQLLGAVTCEKLIHDANHRWQEKPSVLSHVALGCPYDVEKYDDKIQKALLATEDDVFRMGVFAATLLPRNMAERLLNSALKCDLEEKRKAYLQRILAENGWGLPQT</sequence>
<reference evidence="1 2" key="1">
    <citation type="submission" date="2020-10" db="EMBL/GenBank/DDBJ databases">
        <title>Connecting structure to function with the recovery of over 1000 high-quality activated sludge metagenome-assembled genomes encoding full-length rRNA genes using long-read sequencing.</title>
        <authorList>
            <person name="Singleton C.M."/>
            <person name="Petriglieri F."/>
            <person name="Kristensen J.M."/>
            <person name="Kirkegaard R.H."/>
            <person name="Michaelsen T.Y."/>
            <person name="Andersen M.H."/>
            <person name="Karst S.M."/>
            <person name="Dueholm M.S."/>
            <person name="Nielsen P.H."/>
            <person name="Albertsen M."/>
        </authorList>
    </citation>
    <scope>NUCLEOTIDE SEQUENCE [LARGE SCALE GENOMIC DNA]</scope>
    <source>
        <strain evidence="1">EsbW_18-Q3-R4-48_BATAC.285</strain>
    </source>
</reference>
<dbReference type="AlphaFoldDB" id="A0A935UGJ2"/>
<name>A0A935UGJ2_9PROT</name>
<organism evidence="1 2">
    <name type="scientific">Candidatus Accumulibacter proximus</name>
    <dbReference type="NCBI Taxonomy" id="2954385"/>
    <lineage>
        <taxon>Bacteria</taxon>
        <taxon>Pseudomonadati</taxon>
        <taxon>Pseudomonadota</taxon>
        <taxon>Betaproteobacteria</taxon>
        <taxon>Candidatus Accumulibacter</taxon>
    </lineage>
</organism>
<comment type="caution">
    <text evidence="1">The sequence shown here is derived from an EMBL/GenBank/DDBJ whole genome shotgun (WGS) entry which is preliminary data.</text>
</comment>
<protein>
    <submittedName>
        <fullName evidence="1">Uncharacterized protein</fullName>
    </submittedName>
</protein>
<dbReference type="EMBL" id="JADJMH010000016">
    <property type="protein sequence ID" value="MBK7676131.1"/>
    <property type="molecule type" value="Genomic_DNA"/>
</dbReference>
<evidence type="ECO:0000313" key="1">
    <source>
        <dbReference type="EMBL" id="MBK7676131.1"/>
    </source>
</evidence>
<dbReference type="Proteomes" id="UP000697998">
    <property type="component" value="Unassembled WGS sequence"/>
</dbReference>
<accession>A0A935UGJ2</accession>
<gene>
    <name evidence="1" type="ORF">IPJ27_16040</name>
</gene>
<proteinExistence type="predicted"/>
<evidence type="ECO:0000313" key="2">
    <source>
        <dbReference type="Proteomes" id="UP000697998"/>
    </source>
</evidence>